<feature type="transmembrane region" description="Helical" evidence="6">
    <location>
        <begin position="35"/>
        <end position="56"/>
    </location>
</feature>
<keyword evidence="2" id="KW-0378">Hydrolase</keyword>
<accession>A0ABN9SI15</accession>
<evidence type="ECO:0000313" key="8">
    <source>
        <dbReference type="Proteomes" id="UP001189429"/>
    </source>
</evidence>
<keyword evidence="6" id="KW-0812">Transmembrane</keyword>
<dbReference type="Proteomes" id="UP001189429">
    <property type="component" value="Unassembled WGS sequence"/>
</dbReference>
<dbReference type="PRINTS" id="PR00131">
    <property type="entry name" value="GLHYDRLASE1"/>
</dbReference>
<comment type="similarity">
    <text evidence="1 4">Belongs to the glycosyl hydrolase 1 family.</text>
</comment>
<sequence length="611" mass="68538">MAGTDQGQERMLLNDASDEDSDATSWGKRFFRVEAAWCCCIAGLVGLCCLLLAAWVRGNPGDTCLAFDQCPEWPLPYEHGEYPLDYANRSVSLPFPEGFVWGMGTAAYQIEGGYRDGGRGASIWDTYTGANTVGMPGSNCSYCCKEAPCSINDGMKSRGATGNVACNHYHDWKKHIALMKSMGLRHYRFSISWPRVLPTGRLEDGVNDEGIKFYNNLIDGLLEAGITPYVSLYHWDLPQGLLDPPSKLGWWSFDAQTLQPTEQITKHYVDYANTCFSSFGDRVKFWTTFNEPWTFLYLDHAPNVEPFKQNSSYVAAHNVLLAHAAAVQLYRSDFQKSQGGVIGITLNQDWSEPRTTDPQDVAAGERMRLSQVGWFAEPIFSGTGDYPTELRRLLGDRLPRFTQEQRELINGSADFFGLNHYGTNWVSNNNEGVAGWLDAYADVKSDGFEQGQSSWLHGGAFGFRKLLNWIDRRYNSPVIYVTESGWSMLANTPATGVQDAQRLGYYLNYTTELQRAINEDGIDVRGYFAWSFMDNFEWAMGYTERFGVTYVDFAFGNDPNSPTDQQHQPTTHGQKLYRKMSSCWLQALMASNAVVGLDDAVFQKCNASLAV</sequence>
<dbReference type="EMBL" id="CAUYUJ010011192">
    <property type="protein sequence ID" value="CAK0831314.1"/>
    <property type="molecule type" value="Genomic_DNA"/>
</dbReference>
<proteinExistence type="inferred from homology"/>
<evidence type="ECO:0000256" key="4">
    <source>
        <dbReference type="RuleBase" id="RU003690"/>
    </source>
</evidence>
<keyword evidence="6" id="KW-1133">Transmembrane helix</keyword>
<dbReference type="PANTHER" id="PTHR10353">
    <property type="entry name" value="GLYCOSYL HYDROLASE"/>
    <property type="match status" value="1"/>
</dbReference>
<evidence type="ECO:0000313" key="7">
    <source>
        <dbReference type="EMBL" id="CAK0831314.1"/>
    </source>
</evidence>
<dbReference type="PROSITE" id="PS00653">
    <property type="entry name" value="GLYCOSYL_HYDROL_F1_2"/>
    <property type="match status" value="1"/>
</dbReference>
<dbReference type="Pfam" id="PF00232">
    <property type="entry name" value="Glyco_hydro_1"/>
    <property type="match status" value="1"/>
</dbReference>
<dbReference type="PANTHER" id="PTHR10353:SF36">
    <property type="entry name" value="LP05116P"/>
    <property type="match status" value="1"/>
</dbReference>
<name>A0ABN9SI15_9DINO</name>
<feature type="region of interest" description="Disordered" evidence="5">
    <location>
        <begin position="1"/>
        <end position="22"/>
    </location>
</feature>
<evidence type="ECO:0008006" key="9">
    <source>
        <dbReference type="Google" id="ProtNLM"/>
    </source>
</evidence>
<dbReference type="Gene3D" id="3.20.20.80">
    <property type="entry name" value="Glycosidases"/>
    <property type="match status" value="1"/>
</dbReference>
<keyword evidence="8" id="KW-1185">Reference proteome</keyword>
<reference evidence="7" key="1">
    <citation type="submission" date="2023-10" db="EMBL/GenBank/DDBJ databases">
        <authorList>
            <person name="Chen Y."/>
            <person name="Shah S."/>
            <person name="Dougan E. K."/>
            <person name="Thang M."/>
            <person name="Chan C."/>
        </authorList>
    </citation>
    <scope>NUCLEOTIDE SEQUENCE [LARGE SCALE GENOMIC DNA]</scope>
</reference>
<evidence type="ECO:0000256" key="1">
    <source>
        <dbReference type="ARBA" id="ARBA00010838"/>
    </source>
</evidence>
<evidence type="ECO:0000256" key="6">
    <source>
        <dbReference type="SAM" id="Phobius"/>
    </source>
</evidence>
<keyword evidence="6" id="KW-0472">Membrane</keyword>
<evidence type="ECO:0000256" key="5">
    <source>
        <dbReference type="SAM" id="MobiDB-lite"/>
    </source>
</evidence>
<dbReference type="InterPro" id="IPR017853">
    <property type="entry name" value="GH"/>
</dbReference>
<dbReference type="SUPFAM" id="SSF51445">
    <property type="entry name" value="(Trans)glycosidases"/>
    <property type="match status" value="1"/>
</dbReference>
<dbReference type="InterPro" id="IPR033132">
    <property type="entry name" value="GH_1_N_CS"/>
</dbReference>
<keyword evidence="3" id="KW-0326">Glycosidase</keyword>
<comment type="caution">
    <text evidence="7">The sequence shown here is derived from an EMBL/GenBank/DDBJ whole genome shotgun (WGS) entry which is preliminary data.</text>
</comment>
<dbReference type="InterPro" id="IPR001360">
    <property type="entry name" value="Glyco_hydro_1"/>
</dbReference>
<evidence type="ECO:0000256" key="2">
    <source>
        <dbReference type="ARBA" id="ARBA00022801"/>
    </source>
</evidence>
<evidence type="ECO:0000256" key="3">
    <source>
        <dbReference type="ARBA" id="ARBA00023295"/>
    </source>
</evidence>
<gene>
    <name evidence="7" type="ORF">PCOR1329_LOCUS29657</name>
</gene>
<organism evidence="7 8">
    <name type="scientific">Prorocentrum cordatum</name>
    <dbReference type="NCBI Taxonomy" id="2364126"/>
    <lineage>
        <taxon>Eukaryota</taxon>
        <taxon>Sar</taxon>
        <taxon>Alveolata</taxon>
        <taxon>Dinophyceae</taxon>
        <taxon>Prorocentrales</taxon>
        <taxon>Prorocentraceae</taxon>
        <taxon>Prorocentrum</taxon>
    </lineage>
</organism>
<protein>
    <recommendedName>
        <fullName evidence="9">Beta-glucosidase</fullName>
    </recommendedName>
</protein>